<dbReference type="GO" id="GO:0016480">
    <property type="term" value="P:negative regulation of transcription by RNA polymerase III"/>
    <property type="evidence" value="ECO:0007669"/>
    <property type="project" value="InterPro"/>
</dbReference>
<dbReference type="PANTHER" id="PTHR22504:SF0">
    <property type="entry name" value="REPRESSOR OF RNA POLYMERASE III TRANSCRIPTION MAF1 HOMOLOG"/>
    <property type="match status" value="1"/>
</dbReference>
<comment type="similarity">
    <text evidence="1">Belongs to the MAF1 family.</text>
</comment>
<dbReference type="Gene3D" id="3.40.1000.50">
    <property type="entry name" value="Repressor of RNA polymerase III transcription Maf1"/>
    <property type="match status" value="1"/>
</dbReference>
<name>A0A3M7PDH4_BRAPC</name>
<dbReference type="FunFam" id="3.40.1000.50:FF:000003">
    <property type="entry name" value="Repressor of RNA polymerase III transcription MAF1"/>
    <property type="match status" value="1"/>
</dbReference>
<keyword evidence="5" id="KW-1185">Reference proteome</keyword>
<dbReference type="AlphaFoldDB" id="A0A3M7PDH4"/>
<feature type="compositionally biased region" description="Polar residues" evidence="3">
    <location>
        <begin position="247"/>
        <end position="266"/>
    </location>
</feature>
<dbReference type="GO" id="GO:0005634">
    <property type="term" value="C:nucleus"/>
    <property type="evidence" value="ECO:0007669"/>
    <property type="project" value="TreeGrafter"/>
</dbReference>
<evidence type="ECO:0000313" key="5">
    <source>
        <dbReference type="Proteomes" id="UP000276133"/>
    </source>
</evidence>
<proteinExistence type="inferred from homology"/>
<dbReference type="PANTHER" id="PTHR22504">
    <property type="entry name" value="REPRESSOR OF RNA POLYMERASE III TRANSCRIPTION MAF1"/>
    <property type="match status" value="1"/>
</dbReference>
<organism evidence="4 5">
    <name type="scientific">Brachionus plicatilis</name>
    <name type="common">Marine rotifer</name>
    <name type="synonym">Brachionus muelleri</name>
    <dbReference type="NCBI Taxonomy" id="10195"/>
    <lineage>
        <taxon>Eukaryota</taxon>
        <taxon>Metazoa</taxon>
        <taxon>Spiralia</taxon>
        <taxon>Gnathifera</taxon>
        <taxon>Rotifera</taxon>
        <taxon>Eurotatoria</taxon>
        <taxon>Monogononta</taxon>
        <taxon>Pseudotrocha</taxon>
        <taxon>Ploima</taxon>
        <taxon>Brachionidae</taxon>
        <taxon>Brachionus</taxon>
    </lineage>
</organism>
<evidence type="ECO:0000313" key="4">
    <source>
        <dbReference type="EMBL" id="RMZ97156.1"/>
    </source>
</evidence>
<comment type="caution">
    <text evidence="4">The sequence shown here is derived from an EMBL/GenBank/DDBJ whole genome shotgun (WGS) entry which is preliminary data.</text>
</comment>
<dbReference type="GO" id="GO:0000994">
    <property type="term" value="F:RNA polymerase III core binding"/>
    <property type="evidence" value="ECO:0007669"/>
    <property type="project" value="TreeGrafter"/>
</dbReference>
<dbReference type="Proteomes" id="UP000276133">
    <property type="component" value="Unassembled WGS sequence"/>
</dbReference>
<evidence type="ECO:0000256" key="1">
    <source>
        <dbReference type="ARBA" id="ARBA00006231"/>
    </source>
</evidence>
<dbReference type="PIRSF" id="PIRSF037240">
    <property type="entry name" value="RNA_polIII_Trep_MAF1"/>
    <property type="match status" value="1"/>
</dbReference>
<feature type="compositionally biased region" description="Acidic residues" evidence="3">
    <location>
        <begin position="229"/>
        <end position="241"/>
    </location>
</feature>
<protein>
    <recommendedName>
        <fullName evidence="2">Repressor of RNA polymerase III transcription MAF1 homolog</fullName>
    </recommendedName>
</protein>
<evidence type="ECO:0000256" key="3">
    <source>
        <dbReference type="SAM" id="MobiDB-lite"/>
    </source>
</evidence>
<sequence length="266" mass="30332">MKLLENTQFEALSSALSVETGVCKINSRIESYSCKMAGDCKKLYKQMHDDKLPGSSPNDLQLLGRSGTLQQLGVSPTMIPLMNSMNARSFTDEDFSKSCGNIDIISRKTLFYLISTLNASFQPDYDFSNTLSSEFSREPSLDFVIKSVESYLATSDAYNRLKQQLWDSIDKEINLAECEFYSYNPDLTSDPCSEDGCLWFFNYFIYNKKMKRIVFISCRCNSKSAESSYGEDEEMSEENAQEDSRSPFWSYQFSNKTPANQLNTMI</sequence>
<evidence type="ECO:0000256" key="2">
    <source>
        <dbReference type="ARBA" id="ARBA00020829"/>
    </source>
</evidence>
<reference evidence="4 5" key="1">
    <citation type="journal article" date="2018" name="Sci. Rep.">
        <title>Genomic signatures of local adaptation to the degree of environmental predictability in rotifers.</title>
        <authorList>
            <person name="Franch-Gras L."/>
            <person name="Hahn C."/>
            <person name="Garcia-Roger E.M."/>
            <person name="Carmona M.J."/>
            <person name="Serra M."/>
            <person name="Gomez A."/>
        </authorList>
    </citation>
    <scope>NUCLEOTIDE SEQUENCE [LARGE SCALE GENOMIC DNA]</scope>
    <source>
        <strain evidence="4">HYR1</strain>
    </source>
</reference>
<dbReference type="Pfam" id="PF09174">
    <property type="entry name" value="Maf1"/>
    <property type="match status" value="1"/>
</dbReference>
<dbReference type="InterPro" id="IPR038564">
    <property type="entry name" value="Maf1_sf"/>
</dbReference>
<dbReference type="InterPro" id="IPR015257">
    <property type="entry name" value="Maf1"/>
</dbReference>
<dbReference type="STRING" id="10195.A0A3M7PDH4"/>
<dbReference type="EMBL" id="REGN01011588">
    <property type="protein sequence ID" value="RMZ97156.1"/>
    <property type="molecule type" value="Genomic_DNA"/>
</dbReference>
<feature type="region of interest" description="Disordered" evidence="3">
    <location>
        <begin position="229"/>
        <end position="266"/>
    </location>
</feature>
<gene>
    <name evidence="4" type="ORF">BpHYR1_022692</name>
</gene>
<dbReference type="OrthoDB" id="277029at2759"/>
<feature type="non-terminal residue" evidence="4">
    <location>
        <position position="266"/>
    </location>
</feature>
<accession>A0A3M7PDH4</accession>